<dbReference type="EMBL" id="AP026866">
    <property type="protein sequence ID" value="BDS07646.1"/>
    <property type="molecule type" value="Genomic_DNA"/>
</dbReference>
<dbReference type="KEGG" id="osu:NT6N_26860"/>
<evidence type="ECO:0000313" key="1">
    <source>
        <dbReference type="EMBL" id="BDS07646.1"/>
    </source>
</evidence>
<accession>A0AAT9FNQ3</accession>
<sequence>MIEQSIRPAAVHVWLCPQDQNMIQKHHREFFIEHGVQFHETDDIGPHKKWLPLIESGHENPFVIADDDTFYPRDWFEALVKEGKEQNTEILAHRCHRIKVKADMMPDEYANWLRGVSSLPNSAHELFPVGCGGVLIRPLAIGDEFRNRELIMNLCPRADDIWLKAAYIYSGYKCRKSRYDFPSLDYPGTTQSGLAVTNVDQGQNDQQLRRVFKHFDLKLD</sequence>
<organism evidence="1">
    <name type="scientific">Oceaniferula spumae</name>
    <dbReference type="NCBI Taxonomy" id="2979115"/>
    <lineage>
        <taxon>Bacteria</taxon>
        <taxon>Pseudomonadati</taxon>
        <taxon>Verrucomicrobiota</taxon>
        <taxon>Verrucomicrobiia</taxon>
        <taxon>Verrucomicrobiales</taxon>
        <taxon>Verrucomicrobiaceae</taxon>
        <taxon>Oceaniferula</taxon>
    </lineage>
</organism>
<dbReference type="AlphaFoldDB" id="A0AAT9FNQ3"/>
<name>A0AAT9FNQ3_9BACT</name>
<gene>
    <name evidence="1" type="ORF">NT6N_26860</name>
</gene>
<evidence type="ECO:0008006" key="2">
    <source>
        <dbReference type="Google" id="ProtNLM"/>
    </source>
</evidence>
<protein>
    <recommendedName>
        <fullName evidence="2">Glycosyltransferase</fullName>
    </recommendedName>
</protein>
<reference evidence="1" key="1">
    <citation type="submission" date="2024-07" db="EMBL/GenBank/DDBJ databases">
        <title>Complete genome sequence of Verrucomicrobiaceae bacterium NT6N.</title>
        <authorList>
            <person name="Huang C."/>
            <person name="Takami H."/>
            <person name="Hamasaki K."/>
        </authorList>
    </citation>
    <scope>NUCLEOTIDE SEQUENCE</scope>
    <source>
        <strain evidence="1">NT6N</strain>
    </source>
</reference>
<proteinExistence type="predicted"/>